<dbReference type="InterPro" id="IPR051676">
    <property type="entry name" value="UPF0053_domain"/>
</dbReference>
<dbReference type="SUPFAM" id="SSF56176">
    <property type="entry name" value="FAD-binding/transporter-associated domain-like"/>
    <property type="match status" value="1"/>
</dbReference>
<accession>A0A9D1EDS1</accession>
<keyword evidence="3" id="KW-1003">Cell membrane</keyword>
<dbReference type="PROSITE" id="PS51846">
    <property type="entry name" value="CNNM"/>
    <property type="match status" value="1"/>
</dbReference>
<dbReference type="Gene3D" id="3.30.465.10">
    <property type="match status" value="1"/>
</dbReference>
<evidence type="ECO:0000256" key="5">
    <source>
        <dbReference type="ARBA" id="ARBA00022737"/>
    </source>
</evidence>
<dbReference type="SMART" id="SM01091">
    <property type="entry name" value="CorC_HlyC"/>
    <property type="match status" value="1"/>
</dbReference>
<dbReference type="InterPro" id="IPR046342">
    <property type="entry name" value="CBS_dom_sf"/>
</dbReference>
<evidence type="ECO:0000313" key="15">
    <source>
        <dbReference type="Proteomes" id="UP000824201"/>
    </source>
</evidence>
<dbReference type="InterPro" id="IPR000644">
    <property type="entry name" value="CBS_dom"/>
</dbReference>
<dbReference type="SUPFAM" id="SSF54631">
    <property type="entry name" value="CBS-domain pair"/>
    <property type="match status" value="1"/>
</dbReference>
<dbReference type="PROSITE" id="PS51371">
    <property type="entry name" value="CBS"/>
    <property type="match status" value="2"/>
</dbReference>
<dbReference type="InterPro" id="IPR005170">
    <property type="entry name" value="Transptr-assoc_dom"/>
</dbReference>
<dbReference type="Pfam" id="PF00571">
    <property type="entry name" value="CBS"/>
    <property type="match status" value="2"/>
</dbReference>
<comment type="subcellular location">
    <subcellularLocation>
        <location evidence="1">Cell membrane</location>
        <topology evidence="1">Multi-pass membrane protein</topology>
    </subcellularLocation>
</comment>
<dbReference type="InterPro" id="IPR002550">
    <property type="entry name" value="CNNM"/>
</dbReference>
<feature type="transmembrane region" description="Helical" evidence="11">
    <location>
        <begin position="118"/>
        <end position="143"/>
    </location>
</feature>
<evidence type="ECO:0000256" key="10">
    <source>
        <dbReference type="PROSITE-ProRule" id="PRU01193"/>
    </source>
</evidence>
<evidence type="ECO:0000256" key="9">
    <source>
        <dbReference type="PROSITE-ProRule" id="PRU00703"/>
    </source>
</evidence>
<keyword evidence="6 10" id="KW-1133">Transmembrane helix</keyword>
<evidence type="ECO:0000256" key="3">
    <source>
        <dbReference type="ARBA" id="ARBA00022475"/>
    </source>
</evidence>
<evidence type="ECO:0000313" key="14">
    <source>
        <dbReference type="EMBL" id="HIR88527.1"/>
    </source>
</evidence>
<dbReference type="Pfam" id="PF03471">
    <property type="entry name" value="CorC_HlyC"/>
    <property type="match status" value="1"/>
</dbReference>
<gene>
    <name evidence="14" type="ORF">IAC96_06200</name>
</gene>
<evidence type="ECO:0000259" key="13">
    <source>
        <dbReference type="PROSITE" id="PS51846"/>
    </source>
</evidence>
<dbReference type="PANTHER" id="PTHR43099">
    <property type="entry name" value="UPF0053 PROTEIN YRKA"/>
    <property type="match status" value="1"/>
</dbReference>
<keyword evidence="8 10" id="KW-0472">Membrane</keyword>
<organism evidence="14 15">
    <name type="scientific">Candidatus Fimimorpha faecalis</name>
    <dbReference type="NCBI Taxonomy" id="2840824"/>
    <lineage>
        <taxon>Bacteria</taxon>
        <taxon>Bacillati</taxon>
        <taxon>Bacillota</taxon>
        <taxon>Clostridia</taxon>
        <taxon>Eubacteriales</taxon>
        <taxon>Candidatus Fimimorpha</taxon>
    </lineage>
</organism>
<name>A0A9D1EDS1_9FIRM</name>
<feature type="domain" description="CNNM transmembrane" evidence="13">
    <location>
        <begin position="17"/>
        <end position="221"/>
    </location>
</feature>
<proteinExistence type="inferred from homology"/>
<reference evidence="14" key="1">
    <citation type="submission" date="2020-10" db="EMBL/GenBank/DDBJ databases">
        <authorList>
            <person name="Gilroy R."/>
        </authorList>
    </citation>
    <scope>NUCLEOTIDE SEQUENCE</scope>
    <source>
        <strain evidence="14">ChiW13-3771</strain>
    </source>
</reference>
<protein>
    <submittedName>
        <fullName evidence="14">HlyC/CorC family transporter</fullName>
    </submittedName>
</protein>
<comment type="similarity">
    <text evidence="2">Belongs to the UPF0053 family.</text>
</comment>
<dbReference type="Proteomes" id="UP000824201">
    <property type="component" value="Unassembled WGS sequence"/>
</dbReference>
<reference evidence="14" key="2">
    <citation type="journal article" date="2021" name="PeerJ">
        <title>Extensive microbial diversity within the chicken gut microbiome revealed by metagenomics and culture.</title>
        <authorList>
            <person name="Gilroy R."/>
            <person name="Ravi A."/>
            <person name="Getino M."/>
            <person name="Pursley I."/>
            <person name="Horton D.L."/>
            <person name="Alikhan N.F."/>
            <person name="Baker D."/>
            <person name="Gharbi K."/>
            <person name="Hall N."/>
            <person name="Watson M."/>
            <person name="Adriaenssens E.M."/>
            <person name="Foster-Nyarko E."/>
            <person name="Jarju S."/>
            <person name="Secka A."/>
            <person name="Antonio M."/>
            <person name="Oren A."/>
            <person name="Chaudhuri R.R."/>
            <person name="La Ragione R."/>
            <person name="Hildebrand F."/>
            <person name="Pallen M.J."/>
        </authorList>
    </citation>
    <scope>NUCLEOTIDE SEQUENCE</scope>
    <source>
        <strain evidence="14">ChiW13-3771</strain>
    </source>
</reference>
<keyword evidence="4 10" id="KW-0812">Transmembrane</keyword>
<feature type="transmembrane region" description="Helical" evidence="11">
    <location>
        <begin position="20"/>
        <end position="46"/>
    </location>
</feature>
<dbReference type="InterPro" id="IPR016169">
    <property type="entry name" value="FAD-bd_PCMH_sub2"/>
</dbReference>
<dbReference type="GO" id="GO:0050660">
    <property type="term" value="F:flavin adenine dinucleotide binding"/>
    <property type="evidence" value="ECO:0007669"/>
    <property type="project" value="InterPro"/>
</dbReference>
<evidence type="ECO:0000256" key="11">
    <source>
        <dbReference type="SAM" id="Phobius"/>
    </source>
</evidence>
<dbReference type="Pfam" id="PF01595">
    <property type="entry name" value="CNNM"/>
    <property type="match status" value="1"/>
</dbReference>
<dbReference type="Gene3D" id="3.10.580.10">
    <property type="entry name" value="CBS-domain"/>
    <property type="match status" value="1"/>
</dbReference>
<comment type="caution">
    <text evidence="14">The sequence shown here is derived from an EMBL/GenBank/DDBJ whole genome shotgun (WGS) entry which is preliminary data.</text>
</comment>
<evidence type="ECO:0000256" key="6">
    <source>
        <dbReference type="ARBA" id="ARBA00022989"/>
    </source>
</evidence>
<dbReference type="CDD" id="cd04590">
    <property type="entry name" value="CBS_pair_CorC_HlyC_assoc"/>
    <property type="match status" value="1"/>
</dbReference>
<evidence type="ECO:0000256" key="1">
    <source>
        <dbReference type="ARBA" id="ARBA00004651"/>
    </source>
</evidence>
<feature type="transmembrane region" description="Helical" evidence="11">
    <location>
        <begin position="155"/>
        <end position="177"/>
    </location>
</feature>
<evidence type="ECO:0000256" key="2">
    <source>
        <dbReference type="ARBA" id="ARBA00006337"/>
    </source>
</evidence>
<sequence length="464" mass="52274">MRNAITKIVFIYFYLWEETIVMQSIILLIVLIFLNATFASAEIAVISMNEARLRKLAEDGDSRAKKLVSLTKQPARFLATIQVAITLAGFLQSAFAADNFAGPLVQLLIDSGVSMHEGVLRTICVFLITLVLSYFNLVFGELVPKRIAMKKSESLALGMAKMLYFVSKVCAPLVWILTISTNGMLRLLRINPNEEADTVTEEEIRMLLAEGNEKGIIQAEENEMIQNIFEFDDIPVDQISTHRRDVIYLSTSDTPEEWEKIIKDNRHTYYPVCGDDLDDVIGILDTKDYFRLQNKSRENVLEQAVDQAFFVPEMMKANVLFKKMKQSRSYFAVSIDEYGGVSGIITLHDLVESLVGELEEKEEPIKPKDIEKVSEGIWKIQGFADLDDVSEELGVKLPTDTYDTFSGFVCSVIDRVPNDGESFVCEGDGLKIKVYDVQNHIVGATLVQLASEQEKEESLTKEEN</sequence>
<evidence type="ECO:0000259" key="12">
    <source>
        <dbReference type="PROSITE" id="PS51371"/>
    </source>
</evidence>
<dbReference type="EMBL" id="DVHN01000070">
    <property type="protein sequence ID" value="HIR88527.1"/>
    <property type="molecule type" value="Genomic_DNA"/>
</dbReference>
<dbReference type="PANTHER" id="PTHR43099:SF2">
    <property type="entry name" value="UPF0053 PROTEIN YRKA"/>
    <property type="match status" value="1"/>
</dbReference>
<keyword evidence="5" id="KW-0677">Repeat</keyword>
<evidence type="ECO:0000256" key="8">
    <source>
        <dbReference type="ARBA" id="ARBA00023136"/>
    </source>
</evidence>
<evidence type="ECO:0000256" key="4">
    <source>
        <dbReference type="ARBA" id="ARBA00022692"/>
    </source>
</evidence>
<evidence type="ECO:0000256" key="7">
    <source>
        <dbReference type="ARBA" id="ARBA00023122"/>
    </source>
</evidence>
<feature type="domain" description="CBS" evidence="12">
    <location>
        <begin position="242"/>
        <end position="299"/>
    </location>
</feature>
<feature type="domain" description="CBS" evidence="12">
    <location>
        <begin position="304"/>
        <end position="360"/>
    </location>
</feature>
<dbReference type="InterPro" id="IPR044751">
    <property type="entry name" value="Ion_transp-like_CBS"/>
</dbReference>
<dbReference type="GO" id="GO:0005886">
    <property type="term" value="C:plasma membrane"/>
    <property type="evidence" value="ECO:0007669"/>
    <property type="project" value="UniProtKB-SubCell"/>
</dbReference>
<dbReference type="InterPro" id="IPR036318">
    <property type="entry name" value="FAD-bd_PCMH-like_sf"/>
</dbReference>
<feature type="transmembrane region" description="Helical" evidence="11">
    <location>
        <begin position="75"/>
        <end position="98"/>
    </location>
</feature>
<dbReference type="AlphaFoldDB" id="A0A9D1EDS1"/>
<keyword evidence="7 9" id="KW-0129">CBS domain</keyword>